<reference evidence="1" key="1">
    <citation type="submission" date="2020-10" db="EMBL/GenBank/DDBJ databases">
        <title>Chromosome-scale genome assembly of the Allis shad, Alosa alosa.</title>
        <authorList>
            <person name="Margot Z."/>
            <person name="Christophe K."/>
            <person name="Cabau C."/>
            <person name="Louis A."/>
            <person name="Berthelot C."/>
            <person name="Parey E."/>
            <person name="Roest Crollius H."/>
            <person name="Montfort J."/>
            <person name="Robinson-Rechavi M."/>
            <person name="Bucao C."/>
            <person name="Bouchez O."/>
            <person name="Gislard M."/>
            <person name="Lluch J."/>
            <person name="Milhes M."/>
            <person name="Lampietro C."/>
            <person name="Lopez Roques C."/>
            <person name="Donnadieu C."/>
            <person name="Braasch I."/>
            <person name="Desvignes T."/>
            <person name="Postlethwait J."/>
            <person name="Bobe J."/>
            <person name="Guiguen Y."/>
        </authorList>
    </citation>
    <scope>NUCLEOTIDE SEQUENCE</scope>
    <source>
        <strain evidence="1">M-15738</strain>
        <tissue evidence="1">Blood</tissue>
    </source>
</reference>
<proteinExistence type="predicted"/>
<name>A0AAV6HHV5_9TELE</name>
<evidence type="ECO:0000313" key="2">
    <source>
        <dbReference type="Proteomes" id="UP000823561"/>
    </source>
</evidence>
<accession>A0AAV6HHV5</accession>
<dbReference type="PANTHER" id="PTHR13052:SF3">
    <property type="entry name" value="NUCLEAR FACTOR RELATED TO KAPPA-B-BINDING PROTEIN"/>
    <property type="match status" value="1"/>
</dbReference>
<dbReference type="GO" id="GO:0031011">
    <property type="term" value="C:Ino80 complex"/>
    <property type="evidence" value="ECO:0007669"/>
    <property type="project" value="InterPro"/>
</dbReference>
<dbReference type="CDD" id="cd21865">
    <property type="entry name" value="DEUBAD_NFRKB"/>
    <property type="match status" value="1"/>
</dbReference>
<sequence length="177" mass="19867">MEALDHMLTEPLESGAAETNGGIMEECMLGNSRVRLPEDLLEDFLPRFPDDNTAEQERTVSALFNNQNFCLGNPLHLAQKLFRDGYFNPEVVRYRQLCTSRGRREAAVLSSALLPQAPQPDPGSLQEGKESVCVRVFRRRALLNHILVSRKELLELAARGGPELALRRQQLAQAGVW</sequence>
<protein>
    <submittedName>
        <fullName evidence="1">Uncharacterized protein</fullName>
    </submittedName>
</protein>
<dbReference type="GO" id="GO:0002020">
    <property type="term" value="F:protease binding"/>
    <property type="evidence" value="ECO:0007669"/>
    <property type="project" value="TreeGrafter"/>
</dbReference>
<dbReference type="AlphaFoldDB" id="A0AAV6HHV5"/>
<organism evidence="1 2">
    <name type="scientific">Alosa alosa</name>
    <name type="common">allis shad</name>
    <dbReference type="NCBI Taxonomy" id="278164"/>
    <lineage>
        <taxon>Eukaryota</taxon>
        <taxon>Metazoa</taxon>
        <taxon>Chordata</taxon>
        <taxon>Craniata</taxon>
        <taxon>Vertebrata</taxon>
        <taxon>Euteleostomi</taxon>
        <taxon>Actinopterygii</taxon>
        <taxon>Neopterygii</taxon>
        <taxon>Teleostei</taxon>
        <taxon>Clupei</taxon>
        <taxon>Clupeiformes</taxon>
        <taxon>Clupeoidei</taxon>
        <taxon>Clupeidae</taxon>
        <taxon>Alosa</taxon>
    </lineage>
</organism>
<dbReference type="Proteomes" id="UP000823561">
    <property type="component" value="Chromosome 2"/>
</dbReference>
<keyword evidence="2" id="KW-1185">Reference proteome</keyword>
<dbReference type="PANTHER" id="PTHR13052">
    <property type="entry name" value="NFRKB-RELATED"/>
    <property type="match status" value="1"/>
</dbReference>
<gene>
    <name evidence="1" type="ORF">AALO_G00033560</name>
</gene>
<comment type="caution">
    <text evidence="1">The sequence shown here is derived from an EMBL/GenBank/DDBJ whole genome shotgun (WGS) entry which is preliminary data.</text>
</comment>
<dbReference type="InterPro" id="IPR024867">
    <property type="entry name" value="NFRKB"/>
</dbReference>
<dbReference type="EMBL" id="JADWDJ010000002">
    <property type="protein sequence ID" value="KAG5285052.1"/>
    <property type="molecule type" value="Genomic_DNA"/>
</dbReference>
<evidence type="ECO:0000313" key="1">
    <source>
        <dbReference type="EMBL" id="KAG5285052.1"/>
    </source>
</evidence>